<accession>A0A0B4GIA4</accession>
<keyword evidence="5" id="KW-0808">Transferase</keyword>
<dbReference type="EMBL" id="AZNH01000096">
    <property type="protein sequence ID" value="KID82228.1"/>
    <property type="molecule type" value="Genomic_DNA"/>
</dbReference>
<comment type="similarity">
    <text evidence="2">Belongs to the choline/ethanolamine kinase family.</text>
</comment>
<name>A0A0B4GIA4_METGA</name>
<dbReference type="PANTHER" id="PTHR22603">
    <property type="entry name" value="CHOLINE/ETHANOALAMINE KINASE"/>
    <property type="match status" value="1"/>
</dbReference>
<proteinExistence type="inferred from homology"/>
<comment type="caution">
    <text evidence="5">The sequence shown here is derived from an EMBL/GenBank/DDBJ whole genome shotgun (WGS) entry which is preliminary data.</text>
</comment>
<evidence type="ECO:0000313" key="6">
    <source>
        <dbReference type="Proteomes" id="UP000031192"/>
    </source>
</evidence>
<dbReference type="SUPFAM" id="SSF56112">
    <property type="entry name" value="Protein kinase-like (PK-like)"/>
    <property type="match status" value="1"/>
</dbReference>
<keyword evidence="4" id="KW-0175">Coiled coil</keyword>
<dbReference type="Proteomes" id="UP000031192">
    <property type="component" value="Unassembled WGS sequence"/>
</dbReference>
<evidence type="ECO:0000256" key="3">
    <source>
        <dbReference type="ARBA" id="ARBA00038874"/>
    </source>
</evidence>
<organism evidence="5 6">
    <name type="scientific">Metarhizium guizhouense (strain ARSEF 977)</name>
    <dbReference type="NCBI Taxonomy" id="1276136"/>
    <lineage>
        <taxon>Eukaryota</taxon>
        <taxon>Fungi</taxon>
        <taxon>Dikarya</taxon>
        <taxon>Ascomycota</taxon>
        <taxon>Pezizomycotina</taxon>
        <taxon>Sordariomycetes</taxon>
        <taxon>Hypocreomycetidae</taxon>
        <taxon>Hypocreales</taxon>
        <taxon>Clavicipitaceae</taxon>
        <taxon>Metarhizium</taxon>
    </lineage>
</organism>
<dbReference type="PANTHER" id="PTHR22603:SF66">
    <property type="entry name" value="ETHANOLAMINE KINASE"/>
    <property type="match status" value="1"/>
</dbReference>
<dbReference type="GO" id="GO:0006646">
    <property type="term" value="P:phosphatidylethanolamine biosynthetic process"/>
    <property type="evidence" value="ECO:0007669"/>
    <property type="project" value="TreeGrafter"/>
</dbReference>
<comment type="pathway">
    <text evidence="1">Phospholipid metabolism; phosphatidylethanolamine biosynthesis; phosphatidylethanolamine from ethanolamine: step 1/3.</text>
</comment>
<dbReference type="Pfam" id="PF01633">
    <property type="entry name" value="Choline_kinase"/>
    <property type="match status" value="1"/>
</dbReference>
<dbReference type="HOGENOM" id="CLU_1120191_0_0_1"/>
<dbReference type="GO" id="GO:0004305">
    <property type="term" value="F:ethanolamine kinase activity"/>
    <property type="evidence" value="ECO:0007669"/>
    <property type="project" value="UniProtKB-EC"/>
</dbReference>
<dbReference type="GO" id="GO:0005737">
    <property type="term" value="C:cytoplasm"/>
    <property type="evidence" value="ECO:0007669"/>
    <property type="project" value="TreeGrafter"/>
</dbReference>
<evidence type="ECO:0000256" key="4">
    <source>
        <dbReference type="SAM" id="Coils"/>
    </source>
</evidence>
<protein>
    <recommendedName>
        <fullName evidence="3">ethanolamine kinase</fullName>
        <ecNumber evidence="3">2.7.1.82</ecNumber>
    </recommendedName>
</protein>
<gene>
    <name evidence="5" type="ORF">MGU_10443</name>
</gene>
<dbReference type="EC" id="2.7.1.82" evidence="3"/>
<keyword evidence="6" id="KW-1185">Reference proteome</keyword>
<keyword evidence="5" id="KW-0418">Kinase</keyword>
<dbReference type="Gene3D" id="3.90.1200.10">
    <property type="match status" value="1"/>
</dbReference>
<evidence type="ECO:0000256" key="2">
    <source>
        <dbReference type="ARBA" id="ARBA00038211"/>
    </source>
</evidence>
<feature type="coiled-coil region" evidence="4">
    <location>
        <begin position="203"/>
        <end position="230"/>
    </location>
</feature>
<evidence type="ECO:0000256" key="1">
    <source>
        <dbReference type="ARBA" id="ARBA00037883"/>
    </source>
</evidence>
<reference evidence="5 6" key="1">
    <citation type="journal article" date="2014" name="Proc. Natl. Acad. Sci. U.S.A.">
        <title>Trajectory and genomic determinants of fungal-pathogen speciation and host adaptation.</title>
        <authorList>
            <person name="Hu X."/>
            <person name="Xiao G."/>
            <person name="Zheng P."/>
            <person name="Shang Y."/>
            <person name="Su Y."/>
            <person name="Zhang X."/>
            <person name="Liu X."/>
            <person name="Zhan S."/>
            <person name="St Leger R.J."/>
            <person name="Wang C."/>
        </authorList>
    </citation>
    <scope>NUCLEOTIDE SEQUENCE [LARGE SCALE GENOMIC DNA]</scope>
    <source>
        <strain evidence="5 6">ARSEF 977</strain>
    </source>
</reference>
<sequence>MPCEQDRNEDGKRKSDVPRLALQYSHKDPEELALRLLRAIGHEWNDNQIRIVPVTGGINNTLIKLVHKRNDLAGEGIHEGPILLKAYGVGTDILIDREPETENHELLMRFNLAPQLLARFDNGMLYNFIKGRPARPEDLRKPAVYLAVAGLIAEWHARIPCFASPRVVAHDAGGSATESKQTKPSTSLWAVLQKWIAALPVGAELQRARRAQLQAELDRLVQQLDQRSEHGP</sequence>
<dbReference type="InterPro" id="IPR011009">
    <property type="entry name" value="Kinase-like_dom_sf"/>
</dbReference>
<dbReference type="AlphaFoldDB" id="A0A0B4GIA4"/>
<evidence type="ECO:0000313" key="5">
    <source>
        <dbReference type="EMBL" id="KID82228.1"/>
    </source>
</evidence>